<dbReference type="Proteomes" id="UP001500124">
    <property type="component" value="Unassembled WGS sequence"/>
</dbReference>
<feature type="chain" id="PRO_5047477447" description="LPXTG cell wall anchor domain-containing protein" evidence="3">
    <location>
        <begin position="31"/>
        <end position="329"/>
    </location>
</feature>
<evidence type="ECO:0000256" key="1">
    <source>
        <dbReference type="SAM" id="MobiDB-lite"/>
    </source>
</evidence>
<proteinExistence type="predicted"/>
<dbReference type="InterPro" id="IPR006311">
    <property type="entry name" value="TAT_signal"/>
</dbReference>
<sequence>MKIRRALVAAAAAAAVAPAAVLAAPAAAFAAGPVAEDGPRTTASPDAPPPAESAPGGGGTGAERGDGSRGRASKGGGTVGSGGAVGHGRDQGVGDSSGAGKSCAFESDQVRVAVQGLPRRLAAGGAWSTFSMTLANTTGRALEKVQPFLYVSSAENVDRPYWELETEYHDAGSGRWKTFHDATPDELFGSFAIGPHGTVTLQLRTHAVKTAVPGAGYVLASGDYRDGDGSCGSAKETWYDFTIAPAGAKPGGTAGPGDDAAPAGGTAGSGAAGGASPRGGGRLSTTGSSSALPAIALIGGAALVAGAGAVIGVRRRRGTAGPGGTDATT</sequence>
<evidence type="ECO:0000313" key="5">
    <source>
        <dbReference type="Proteomes" id="UP001500124"/>
    </source>
</evidence>
<feature type="compositionally biased region" description="Gly residues" evidence="1">
    <location>
        <begin position="73"/>
        <end position="86"/>
    </location>
</feature>
<organism evidence="4 5">
    <name type="scientific">Streptomyces similanensis</name>
    <dbReference type="NCBI Taxonomy" id="1274988"/>
    <lineage>
        <taxon>Bacteria</taxon>
        <taxon>Bacillati</taxon>
        <taxon>Actinomycetota</taxon>
        <taxon>Actinomycetes</taxon>
        <taxon>Kitasatosporales</taxon>
        <taxon>Streptomycetaceae</taxon>
        <taxon>Streptomyces</taxon>
    </lineage>
</organism>
<keyword evidence="5" id="KW-1185">Reference proteome</keyword>
<dbReference type="EMBL" id="BAABKC010000002">
    <property type="protein sequence ID" value="GAA5041368.1"/>
    <property type="molecule type" value="Genomic_DNA"/>
</dbReference>
<comment type="caution">
    <text evidence="4">The sequence shown here is derived from an EMBL/GenBank/DDBJ whole genome shotgun (WGS) entry which is preliminary data.</text>
</comment>
<keyword evidence="2" id="KW-1133">Transmembrane helix</keyword>
<dbReference type="RefSeq" id="WP_345666538.1">
    <property type="nucleotide sequence ID" value="NZ_BAABKC010000002.1"/>
</dbReference>
<evidence type="ECO:0008006" key="6">
    <source>
        <dbReference type="Google" id="ProtNLM"/>
    </source>
</evidence>
<evidence type="ECO:0000256" key="3">
    <source>
        <dbReference type="SAM" id="SignalP"/>
    </source>
</evidence>
<gene>
    <name evidence="4" type="ORF">GCM10023336_01420</name>
</gene>
<feature type="transmembrane region" description="Helical" evidence="2">
    <location>
        <begin position="291"/>
        <end position="313"/>
    </location>
</feature>
<name>A0ABP9JQF5_9ACTN</name>
<keyword evidence="2" id="KW-0812">Transmembrane</keyword>
<feature type="signal peptide" evidence="3">
    <location>
        <begin position="1"/>
        <end position="30"/>
    </location>
</feature>
<feature type="compositionally biased region" description="Low complexity" evidence="1">
    <location>
        <begin position="34"/>
        <end position="45"/>
    </location>
</feature>
<accession>A0ABP9JQF5</accession>
<feature type="region of interest" description="Disordered" evidence="1">
    <location>
        <begin position="250"/>
        <end position="286"/>
    </location>
</feature>
<dbReference type="PROSITE" id="PS51318">
    <property type="entry name" value="TAT"/>
    <property type="match status" value="1"/>
</dbReference>
<keyword evidence="3" id="KW-0732">Signal</keyword>
<keyword evidence="2" id="KW-0472">Membrane</keyword>
<feature type="region of interest" description="Disordered" evidence="1">
    <location>
        <begin position="34"/>
        <end position="101"/>
    </location>
</feature>
<feature type="compositionally biased region" description="Gly residues" evidence="1">
    <location>
        <begin position="265"/>
        <end position="282"/>
    </location>
</feature>
<evidence type="ECO:0000313" key="4">
    <source>
        <dbReference type="EMBL" id="GAA5041368.1"/>
    </source>
</evidence>
<protein>
    <recommendedName>
        <fullName evidence="6">LPXTG cell wall anchor domain-containing protein</fullName>
    </recommendedName>
</protein>
<evidence type="ECO:0000256" key="2">
    <source>
        <dbReference type="SAM" id="Phobius"/>
    </source>
</evidence>
<reference evidence="5" key="1">
    <citation type="journal article" date="2019" name="Int. J. Syst. Evol. Microbiol.">
        <title>The Global Catalogue of Microorganisms (GCM) 10K type strain sequencing project: providing services to taxonomists for standard genome sequencing and annotation.</title>
        <authorList>
            <consortium name="The Broad Institute Genomics Platform"/>
            <consortium name="The Broad Institute Genome Sequencing Center for Infectious Disease"/>
            <person name="Wu L."/>
            <person name="Ma J."/>
        </authorList>
    </citation>
    <scope>NUCLEOTIDE SEQUENCE [LARGE SCALE GENOMIC DNA]</scope>
    <source>
        <strain evidence="5">JCM 18410</strain>
    </source>
</reference>